<evidence type="ECO:0000256" key="4">
    <source>
        <dbReference type="ARBA" id="ARBA00023163"/>
    </source>
</evidence>
<evidence type="ECO:0000256" key="3">
    <source>
        <dbReference type="ARBA" id="ARBA00023125"/>
    </source>
</evidence>
<feature type="domain" description="HTH lysR-type" evidence="5">
    <location>
        <begin position="43"/>
        <end position="100"/>
    </location>
</feature>
<dbReference type="PANTHER" id="PTHR30427:SF1">
    <property type="entry name" value="TRANSCRIPTIONAL ACTIVATOR PROTEIN LYSR"/>
    <property type="match status" value="1"/>
</dbReference>
<evidence type="ECO:0000313" key="7">
    <source>
        <dbReference type="Proteomes" id="UP001196870"/>
    </source>
</evidence>
<protein>
    <submittedName>
        <fullName evidence="6">LysR family transcriptional regulator</fullName>
    </submittedName>
</protein>
<dbReference type="PANTHER" id="PTHR30427">
    <property type="entry name" value="TRANSCRIPTIONAL ACTIVATOR PROTEIN LYSR"/>
    <property type="match status" value="1"/>
</dbReference>
<comment type="caution">
    <text evidence="6">The sequence shown here is derived from an EMBL/GenBank/DDBJ whole genome shotgun (WGS) entry which is preliminary data.</text>
</comment>
<keyword evidence="2" id="KW-0805">Transcription regulation</keyword>
<dbReference type="InterPro" id="IPR036390">
    <property type="entry name" value="WH_DNA-bd_sf"/>
</dbReference>
<dbReference type="Pfam" id="PF00126">
    <property type="entry name" value="HTH_1"/>
    <property type="match status" value="1"/>
</dbReference>
<evidence type="ECO:0000256" key="2">
    <source>
        <dbReference type="ARBA" id="ARBA00023015"/>
    </source>
</evidence>
<evidence type="ECO:0000313" key="6">
    <source>
        <dbReference type="EMBL" id="MBR0667677.1"/>
    </source>
</evidence>
<name>A0ABS5F530_9PROT</name>
<evidence type="ECO:0000256" key="1">
    <source>
        <dbReference type="ARBA" id="ARBA00009437"/>
    </source>
</evidence>
<dbReference type="Gene3D" id="3.40.190.290">
    <property type="match status" value="1"/>
</dbReference>
<dbReference type="Gene3D" id="1.10.10.10">
    <property type="entry name" value="Winged helix-like DNA-binding domain superfamily/Winged helix DNA-binding domain"/>
    <property type="match status" value="1"/>
</dbReference>
<dbReference type="SUPFAM" id="SSF53850">
    <property type="entry name" value="Periplasmic binding protein-like II"/>
    <property type="match status" value="1"/>
</dbReference>
<dbReference type="InterPro" id="IPR005119">
    <property type="entry name" value="LysR_subst-bd"/>
</dbReference>
<evidence type="ECO:0000259" key="5">
    <source>
        <dbReference type="PROSITE" id="PS50931"/>
    </source>
</evidence>
<proteinExistence type="inferred from homology"/>
<dbReference type="SUPFAM" id="SSF46785">
    <property type="entry name" value="Winged helix' DNA-binding domain"/>
    <property type="match status" value="1"/>
</dbReference>
<organism evidence="6 7">
    <name type="scientific">Plastoroseomonas hellenica</name>
    <dbReference type="NCBI Taxonomy" id="2687306"/>
    <lineage>
        <taxon>Bacteria</taxon>
        <taxon>Pseudomonadati</taxon>
        <taxon>Pseudomonadota</taxon>
        <taxon>Alphaproteobacteria</taxon>
        <taxon>Acetobacterales</taxon>
        <taxon>Acetobacteraceae</taxon>
        <taxon>Plastoroseomonas</taxon>
    </lineage>
</organism>
<dbReference type="PRINTS" id="PR00039">
    <property type="entry name" value="HTHLYSR"/>
</dbReference>
<accession>A0ABS5F530</accession>
<gene>
    <name evidence="6" type="ORF">GXW71_25200</name>
</gene>
<keyword evidence="4" id="KW-0804">Transcription</keyword>
<dbReference type="Pfam" id="PF03466">
    <property type="entry name" value="LysR_substrate"/>
    <property type="match status" value="1"/>
</dbReference>
<dbReference type="EMBL" id="JAAGBB010000039">
    <property type="protein sequence ID" value="MBR0667677.1"/>
    <property type="molecule type" value="Genomic_DNA"/>
</dbReference>
<sequence length="338" mass="36040">MVCSHHPCLVLPCSAAACEAAGNAVQYNEVRSGKPLVMADHLPRQHQIDAFRAVMARRSVTEAALMLRVSQPAVSKSIRQLEELLGVRLFERVSGRLMPTAEAEAMAPAMDGVAASLQAVVAAGRAVRDSVGGQVSVATVPSLSTVVLPRAIAAAAERLPGLRVAVQVLHPRQAVEAVARGIADIALVHDVVEDPLVQVEDLGHAAMACAIPLGHRLARRRRIQAADLRDLPFASYDVQSPVGQRLATAFEAAGTEFAPTFELGAAPVVCEVAQQTGIPAVVENYILTLGWWPGLRVVPLVPEVSLRLRLLTTLQRPVPRSAKALGLAFRDVVRRLVD</sequence>
<comment type="similarity">
    <text evidence="1">Belongs to the LysR transcriptional regulatory family.</text>
</comment>
<keyword evidence="3" id="KW-0238">DNA-binding</keyword>
<dbReference type="Proteomes" id="UP001196870">
    <property type="component" value="Unassembled WGS sequence"/>
</dbReference>
<dbReference type="RefSeq" id="WP_211855456.1">
    <property type="nucleotide sequence ID" value="NZ_JAAGBB010000039.1"/>
</dbReference>
<reference evidence="7" key="1">
    <citation type="journal article" date="2021" name="Syst. Appl. Microbiol.">
        <title>Roseomonas hellenica sp. nov., isolated from roots of wild-growing Alkanna tinctoria.</title>
        <authorList>
            <person name="Rat A."/>
            <person name="Naranjo H.D."/>
            <person name="Lebbe L."/>
            <person name="Cnockaert M."/>
            <person name="Krigas N."/>
            <person name="Grigoriadou K."/>
            <person name="Maloupa E."/>
            <person name="Willems A."/>
        </authorList>
    </citation>
    <scope>NUCLEOTIDE SEQUENCE [LARGE SCALE GENOMIC DNA]</scope>
    <source>
        <strain evidence="7">LMG 31523</strain>
    </source>
</reference>
<dbReference type="InterPro" id="IPR000847">
    <property type="entry name" value="LysR_HTH_N"/>
</dbReference>
<dbReference type="PROSITE" id="PS50931">
    <property type="entry name" value="HTH_LYSR"/>
    <property type="match status" value="1"/>
</dbReference>
<dbReference type="InterPro" id="IPR036388">
    <property type="entry name" value="WH-like_DNA-bd_sf"/>
</dbReference>
<keyword evidence="7" id="KW-1185">Reference proteome</keyword>